<dbReference type="SUPFAM" id="SSF52768">
    <property type="entry name" value="Arginase/deacetylase"/>
    <property type="match status" value="1"/>
</dbReference>
<evidence type="ECO:0000313" key="6">
    <source>
        <dbReference type="EMBL" id="HIP57508.1"/>
    </source>
</evidence>
<dbReference type="NCBIfam" id="TIGR01230">
    <property type="entry name" value="agmatinase"/>
    <property type="match status" value="1"/>
</dbReference>
<feature type="binding site" evidence="4">
    <location>
        <position position="141"/>
    </location>
    <ligand>
        <name>Mn(2+)</name>
        <dbReference type="ChEBI" id="CHEBI:29035"/>
        <label>1</label>
    </ligand>
</feature>
<dbReference type="Gene3D" id="3.40.800.10">
    <property type="entry name" value="Ureohydrolase domain"/>
    <property type="match status" value="1"/>
</dbReference>
<evidence type="ECO:0000313" key="7">
    <source>
        <dbReference type="Proteomes" id="UP000605805"/>
    </source>
</evidence>
<dbReference type="PANTHER" id="PTHR11358">
    <property type="entry name" value="ARGINASE/AGMATINASE"/>
    <property type="match status" value="1"/>
</dbReference>
<organism evidence="6 7">
    <name type="scientific">Ignisphaera aggregans</name>
    <dbReference type="NCBI Taxonomy" id="334771"/>
    <lineage>
        <taxon>Archaea</taxon>
        <taxon>Thermoproteota</taxon>
        <taxon>Thermoprotei</taxon>
        <taxon>Desulfurococcales</taxon>
        <taxon>Desulfurococcaceae</taxon>
        <taxon>Ignisphaera</taxon>
    </lineage>
</organism>
<evidence type="ECO:0000256" key="1">
    <source>
        <dbReference type="ARBA" id="ARBA00009227"/>
    </source>
</evidence>
<dbReference type="EC" id="3.5.3.11" evidence="6"/>
<accession>A0A832YYK2</accession>
<proteinExistence type="inferred from homology"/>
<feature type="binding site" evidence="4">
    <location>
        <position position="237"/>
    </location>
    <ligand>
        <name>Mn(2+)</name>
        <dbReference type="ChEBI" id="CHEBI:29035"/>
        <label>1</label>
    </ligand>
</feature>
<feature type="binding site" evidence="4">
    <location>
        <position position="139"/>
    </location>
    <ligand>
        <name>Mn(2+)</name>
        <dbReference type="ChEBI" id="CHEBI:29035"/>
        <label>1</label>
    </ligand>
</feature>
<dbReference type="Proteomes" id="UP000605805">
    <property type="component" value="Unassembled WGS sequence"/>
</dbReference>
<gene>
    <name evidence="6" type="primary">speB</name>
    <name evidence="6" type="ORF">EYH02_05535</name>
</gene>
<comment type="caution">
    <text evidence="6">The sequence shown here is derived from an EMBL/GenBank/DDBJ whole genome shotgun (WGS) entry which is preliminary data.</text>
</comment>
<name>A0A832YYK2_9CREN</name>
<keyword evidence="2 4" id="KW-0479">Metal-binding</keyword>
<dbReference type="PROSITE" id="PS01053">
    <property type="entry name" value="ARGINASE_1"/>
    <property type="match status" value="1"/>
</dbReference>
<protein>
    <submittedName>
        <fullName evidence="6">Agmatinase</fullName>
        <ecNumber evidence="6">3.5.3.11</ecNumber>
    </submittedName>
</protein>
<dbReference type="PROSITE" id="PS51409">
    <property type="entry name" value="ARGINASE_2"/>
    <property type="match status" value="1"/>
</dbReference>
<dbReference type="InterPro" id="IPR005925">
    <property type="entry name" value="Agmatinase-rel"/>
</dbReference>
<evidence type="ECO:0000256" key="5">
    <source>
        <dbReference type="RuleBase" id="RU003684"/>
    </source>
</evidence>
<feature type="binding site" evidence="4">
    <location>
        <position position="235"/>
    </location>
    <ligand>
        <name>Mn(2+)</name>
        <dbReference type="ChEBI" id="CHEBI:29035"/>
        <label>1</label>
    </ligand>
</feature>
<dbReference type="Pfam" id="PF00491">
    <property type="entry name" value="Arginase"/>
    <property type="match status" value="1"/>
</dbReference>
<dbReference type="AlphaFoldDB" id="A0A832YYK2"/>
<keyword evidence="4" id="KW-0464">Manganese</keyword>
<dbReference type="InterPro" id="IPR020855">
    <property type="entry name" value="Ureohydrolase_Mn_BS"/>
</dbReference>
<evidence type="ECO:0000256" key="3">
    <source>
        <dbReference type="ARBA" id="ARBA00022801"/>
    </source>
</evidence>
<dbReference type="EMBL" id="DQTV01000110">
    <property type="protein sequence ID" value="HIP57508.1"/>
    <property type="molecule type" value="Genomic_DNA"/>
</dbReference>
<dbReference type="PANTHER" id="PTHR11358:SF26">
    <property type="entry name" value="GUANIDINO ACID HYDROLASE, MITOCHONDRIAL"/>
    <property type="match status" value="1"/>
</dbReference>
<dbReference type="CDD" id="cd11593">
    <property type="entry name" value="Agmatinase-like_2"/>
    <property type="match status" value="1"/>
</dbReference>
<dbReference type="InterPro" id="IPR006035">
    <property type="entry name" value="Ureohydrolase"/>
</dbReference>
<evidence type="ECO:0000256" key="4">
    <source>
        <dbReference type="PIRSR" id="PIRSR036979-1"/>
    </source>
</evidence>
<dbReference type="InterPro" id="IPR023696">
    <property type="entry name" value="Ureohydrolase_dom_sf"/>
</dbReference>
<dbReference type="PIRSF" id="PIRSF036979">
    <property type="entry name" value="Arginase"/>
    <property type="match status" value="1"/>
</dbReference>
<sequence length="318" mass="35335">MSLPYVVSIGDDMAFLGYQREADRTPFVIIGVPYDETTSYRAGARWGPIAIRKISRSLETCSLLTGIDMESIGFHDVGNVVPDLGNVKSTLDKLKDVTEMLLKRGKRIFVFGGDHTITYGTYAALSSIHSSAHCLVVFDAHFDLRDSLFGSKFNHATVVRRIVENLNPSKLLYIGVRAFSSEEARYVSNLVRQGLAEVVYAMDVHKRLSQYAEQPEEMRFREVLDGCRELYVSIDMDVFDPAYVPAVQTPEPLGLSPWQFFDIVKTLIDSRVRVVDIVELAPVYDVGEISSALAARIVIEIAALIAKDMGLGKLCTGN</sequence>
<evidence type="ECO:0000256" key="2">
    <source>
        <dbReference type="ARBA" id="ARBA00022723"/>
    </source>
</evidence>
<keyword evidence="3 5" id="KW-0378">Hydrolase</keyword>
<dbReference type="PRINTS" id="PR00116">
    <property type="entry name" value="ARGINASE"/>
</dbReference>
<dbReference type="GO" id="GO:0033389">
    <property type="term" value="P:putrescine biosynthetic process from arginine, via agmatine"/>
    <property type="evidence" value="ECO:0007669"/>
    <property type="project" value="TreeGrafter"/>
</dbReference>
<dbReference type="GO" id="GO:0008783">
    <property type="term" value="F:agmatinase activity"/>
    <property type="evidence" value="ECO:0007669"/>
    <property type="project" value="UniProtKB-EC"/>
</dbReference>
<feature type="binding site" evidence="4">
    <location>
        <position position="115"/>
    </location>
    <ligand>
        <name>Mn(2+)</name>
        <dbReference type="ChEBI" id="CHEBI:29035"/>
        <label>1</label>
    </ligand>
</feature>
<comment type="cofactor">
    <cofactor evidence="4">
        <name>Mn(2+)</name>
        <dbReference type="ChEBI" id="CHEBI:29035"/>
    </cofactor>
    <text evidence="4">Binds 2 manganese ions per subunit.</text>
</comment>
<feature type="binding site" evidence="4">
    <location>
        <position position="143"/>
    </location>
    <ligand>
        <name>Mn(2+)</name>
        <dbReference type="ChEBI" id="CHEBI:29035"/>
        <label>1</label>
    </ligand>
</feature>
<dbReference type="GO" id="GO:0046872">
    <property type="term" value="F:metal ion binding"/>
    <property type="evidence" value="ECO:0007669"/>
    <property type="project" value="UniProtKB-KW"/>
</dbReference>
<comment type="similarity">
    <text evidence="1">Belongs to the arginase family. Agmatinase subfamily.</text>
</comment>
<reference evidence="6" key="1">
    <citation type="journal article" date="2020" name="ISME J.">
        <title>Gammaproteobacteria mediating utilization of methyl-, sulfur- and petroleum organic compounds in deep ocean hydrothermal plumes.</title>
        <authorList>
            <person name="Zhou Z."/>
            <person name="Liu Y."/>
            <person name="Pan J."/>
            <person name="Cron B.R."/>
            <person name="Toner B.M."/>
            <person name="Anantharaman K."/>
            <person name="Breier J.A."/>
            <person name="Dick G.J."/>
            <person name="Li M."/>
        </authorList>
    </citation>
    <scope>NUCLEOTIDE SEQUENCE</scope>
    <source>
        <strain evidence="6">SZUA-1435</strain>
    </source>
</reference>